<protein>
    <submittedName>
        <fullName evidence="2">Uncharacterized protein</fullName>
    </submittedName>
</protein>
<feature type="transmembrane region" description="Helical" evidence="1">
    <location>
        <begin position="6"/>
        <end position="25"/>
    </location>
</feature>
<sequence length="174" mass="19919">MKKRYVVIAMMVLCATLAAVIYVSIEKERYSKEFANNLFKYTLPPHTQTLERHYFYGYSFGHLMGSGGEMPVVANMKLSTSLSKEEILNYYKNAPLFPFPNSKNSGVEIEVYLSGESKLHKKKDGFYFSGKDDSLKRISSYKNNVGYTSTPGKKTQQFVLQISSSFDYLIHLDR</sequence>
<keyword evidence="1" id="KW-0812">Transmembrane</keyword>
<dbReference type="RefSeq" id="WP_171778403.1">
    <property type="nucleotide sequence ID" value="NZ_CP045273.1"/>
</dbReference>
<proteinExistence type="predicted"/>
<gene>
    <name evidence="2" type="ORF">FDZ14_30470</name>
</gene>
<reference evidence="2 3" key="1">
    <citation type="submission" date="2019-10" db="EMBL/GenBank/DDBJ databases">
        <title>Complete genome sequences for adaption low water activity.</title>
        <authorList>
            <person name="Zhao L."/>
            <person name="Zhong J."/>
        </authorList>
    </citation>
    <scope>NUCLEOTIDE SEQUENCE [LARGE SCALE GENOMIC DNA]</scope>
    <source>
        <strain evidence="2 3">FDU301</strain>
        <plasmid evidence="3">pfdu301a</plasmid>
    </source>
</reference>
<dbReference type="AlphaFoldDB" id="A0A6M6E486"/>
<keyword evidence="1" id="KW-1133">Transmembrane helix</keyword>
<keyword evidence="1" id="KW-0472">Membrane</keyword>
<accession>A0A6M6E486</accession>
<keyword evidence="2" id="KW-0614">Plasmid</keyword>
<geneLocation type="plasmid" evidence="3">
    <name>pfdu301a</name>
</geneLocation>
<name>A0A6M6E486_PRIMG</name>
<evidence type="ECO:0000256" key="1">
    <source>
        <dbReference type="SAM" id="Phobius"/>
    </source>
</evidence>
<organism evidence="2 3">
    <name type="scientific">Priestia megaterium</name>
    <name type="common">Bacillus megaterium</name>
    <dbReference type="NCBI Taxonomy" id="1404"/>
    <lineage>
        <taxon>Bacteria</taxon>
        <taxon>Bacillati</taxon>
        <taxon>Bacillota</taxon>
        <taxon>Bacilli</taxon>
        <taxon>Bacillales</taxon>
        <taxon>Bacillaceae</taxon>
        <taxon>Priestia</taxon>
    </lineage>
</organism>
<evidence type="ECO:0000313" key="2">
    <source>
        <dbReference type="EMBL" id="QJX80414.1"/>
    </source>
</evidence>
<dbReference type="EMBL" id="CP045273">
    <property type="protein sequence ID" value="QJX80414.1"/>
    <property type="molecule type" value="Genomic_DNA"/>
</dbReference>
<evidence type="ECO:0000313" key="3">
    <source>
        <dbReference type="Proteomes" id="UP000501076"/>
    </source>
</evidence>
<dbReference type="Proteomes" id="UP000501076">
    <property type="component" value="Plasmid pFDU301A"/>
</dbReference>